<feature type="compositionally biased region" description="Acidic residues" evidence="10">
    <location>
        <begin position="1344"/>
        <end position="1362"/>
    </location>
</feature>
<organism evidence="12 13">
    <name type="scientific">Candolleomyces eurysporus</name>
    <dbReference type="NCBI Taxonomy" id="2828524"/>
    <lineage>
        <taxon>Eukaryota</taxon>
        <taxon>Fungi</taxon>
        <taxon>Dikarya</taxon>
        <taxon>Basidiomycota</taxon>
        <taxon>Agaricomycotina</taxon>
        <taxon>Agaricomycetes</taxon>
        <taxon>Agaricomycetidae</taxon>
        <taxon>Agaricales</taxon>
        <taxon>Agaricineae</taxon>
        <taxon>Psathyrellaceae</taxon>
        <taxon>Candolleomyces</taxon>
    </lineage>
</organism>
<feature type="compositionally biased region" description="Basic residues" evidence="10">
    <location>
        <begin position="1594"/>
        <end position="1607"/>
    </location>
</feature>
<feature type="transmembrane region" description="Helical" evidence="11">
    <location>
        <begin position="555"/>
        <end position="575"/>
    </location>
</feature>
<proteinExistence type="inferred from homology"/>
<keyword evidence="11" id="KW-1133">Transmembrane helix</keyword>
<evidence type="ECO:0000256" key="6">
    <source>
        <dbReference type="ARBA" id="ARBA00023242"/>
    </source>
</evidence>
<evidence type="ECO:0000256" key="4">
    <source>
        <dbReference type="ARBA" id="ARBA00022552"/>
    </source>
</evidence>
<evidence type="ECO:0000313" key="12">
    <source>
        <dbReference type="EMBL" id="KAJ2927181.1"/>
    </source>
</evidence>
<evidence type="ECO:0000256" key="7">
    <source>
        <dbReference type="ARBA" id="ARBA00023274"/>
    </source>
</evidence>
<evidence type="ECO:0000256" key="2">
    <source>
        <dbReference type="ARBA" id="ARBA00009418"/>
    </source>
</evidence>
<feature type="transmembrane region" description="Helical" evidence="11">
    <location>
        <begin position="241"/>
        <end position="261"/>
    </location>
</feature>
<feature type="region of interest" description="Disordered" evidence="10">
    <location>
        <begin position="1291"/>
        <end position="1376"/>
    </location>
</feature>
<feature type="non-terminal residue" evidence="12">
    <location>
        <position position="1"/>
    </location>
</feature>
<name>A0A9W8J296_9AGAR</name>
<feature type="transmembrane region" description="Helical" evidence="11">
    <location>
        <begin position="613"/>
        <end position="637"/>
    </location>
</feature>
<feature type="region of interest" description="Disordered" evidence="10">
    <location>
        <begin position="1532"/>
        <end position="1563"/>
    </location>
</feature>
<keyword evidence="3" id="KW-0690">Ribosome biogenesis</keyword>
<feature type="transmembrane region" description="Helical" evidence="11">
    <location>
        <begin position="291"/>
        <end position="309"/>
    </location>
</feature>
<keyword evidence="13" id="KW-1185">Reference proteome</keyword>
<evidence type="ECO:0000256" key="10">
    <source>
        <dbReference type="SAM" id="MobiDB-lite"/>
    </source>
</evidence>
<keyword evidence="4" id="KW-0698">rRNA processing</keyword>
<feature type="compositionally biased region" description="Basic and acidic residues" evidence="10">
    <location>
        <begin position="1424"/>
        <end position="1437"/>
    </location>
</feature>
<gene>
    <name evidence="12" type="ORF">H1R20_g9930</name>
</gene>
<dbReference type="PANTHER" id="PTHR21738:SF0">
    <property type="entry name" value="RIBOSOMAL RNA PROCESSING PROTEIN 36 HOMOLOG"/>
    <property type="match status" value="1"/>
</dbReference>
<feature type="compositionally biased region" description="Basic and acidic residues" evidence="10">
    <location>
        <begin position="185"/>
        <end position="202"/>
    </location>
</feature>
<feature type="compositionally biased region" description="Basic and acidic residues" evidence="10">
    <location>
        <begin position="1532"/>
        <end position="1555"/>
    </location>
</feature>
<evidence type="ECO:0000313" key="13">
    <source>
        <dbReference type="Proteomes" id="UP001140091"/>
    </source>
</evidence>
<dbReference type="GO" id="GO:0005730">
    <property type="term" value="C:nucleolus"/>
    <property type="evidence" value="ECO:0007669"/>
    <property type="project" value="UniProtKB-SubCell"/>
</dbReference>
<evidence type="ECO:0000256" key="9">
    <source>
        <dbReference type="ARBA" id="ARBA00030601"/>
    </source>
</evidence>
<feature type="compositionally biased region" description="Polar residues" evidence="10">
    <location>
        <begin position="12"/>
        <end position="32"/>
    </location>
</feature>
<feature type="region of interest" description="Disordered" evidence="10">
    <location>
        <begin position="1581"/>
        <end position="1641"/>
    </location>
</feature>
<keyword evidence="11" id="KW-0812">Transmembrane</keyword>
<evidence type="ECO:0000256" key="11">
    <source>
        <dbReference type="SAM" id="Phobius"/>
    </source>
</evidence>
<protein>
    <recommendedName>
        <fullName evidence="9">Ribosomal RNA-processing protein 36</fullName>
    </recommendedName>
</protein>
<dbReference type="InterPro" id="IPR009292">
    <property type="entry name" value="RRP36"/>
</dbReference>
<keyword evidence="11" id="KW-0472">Membrane</keyword>
<evidence type="ECO:0000256" key="5">
    <source>
        <dbReference type="ARBA" id="ARBA00023054"/>
    </source>
</evidence>
<feature type="compositionally biased region" description="Acidic residues" evidence="10">
    <location>
        <begin position="1400"/>
        <end position="1409"/>
    </location>
</feature>
<keyword evidence="5" id="KW-0175">Coiled coil</keyword>
<feature type="transmembrane region" description="Helical" evidence="11">
    <location>
        <begin position="438"/>
        <end position="461"/>
    </location>
</feature>
<feature type="transmembrane region" description="Helical" evidence="11">
    <location>
        <begin position="267"/>
        <end position="284"/>
    </location>
</feature>
<dbReference type="Pfam" id="PF06102">
    <property type="entry name" value="RRP36"/>
    <property type="match status" value="1"/>
</dbReference>
<evidence type="ECO:0000256" key="3">
    <source>
        <dbReference type="ARBA" id="ARBA00022517"/>
    </source>
</evidence>
<dbReference type="PANTHER" id="PTHR21738">
    <property type="entry name" value="RIBOSOMAL RNA PROCESSING PROTEIN 36 HOMOLOG"/>
    <property type="match status" value="1"/>
</dbReference>
<feature type="region of interest" description="Disordered" evidence="10">
    <location>
        <begin position="185"/>
        <end position="209"/>
    </location>
</feature>
<dbReference type="GO" id="GO:0000462">
    <property type="term" value="P:maturation of SSU-rRNA from tricistronic rRNA transcript (SSU-rRNA, 5.8S rRNA, LSU-rRNA)"/>
    <property type="evidence" value="ECO:0007669"/>
    <property type="project" value="TreeGrafter"/>
</dbReference>
<dbReference type="GO" id="GO:0030686">
    <property type="term" value="C:90S preribosome"/>
    <property type="evidence" value="ECO:0007669"/>
    <property type="project" value="TreeGrafter"/>
</dbReference>
<keyword evidence="6" id="KW-0539">Nucleus</keyword>
<feature type="transmembrane region" description="Helical" evidence="11">
    <location>
        <begin position="358"/>
        <end position="383"/>
    </location>
</feature>
<feature type="compositionally biased region" description="Acidic residues" evidence="10">
    <location>
        <begin position="1322"/>
        <end position="1336"/>
    </location>
</feature>
<comment type="function">
    <text evidence="8">Component of the 90S pre-ribosome involved in the maturation of rRNAs. Required for early cleavages of the pre-RNAs in the 40S ribosomal subunit maturation pathway.</text>
</comment>
<reference evidence="12" key="1">
    <citation type="submission" date="2022-06" db="EMBL/GenBank/DDBJ databases">
        <title>Genome Sequence of Candolleomyces eurysporus.</title>
        <authorList>
            <person name="Buettner E."/>
        </authorList>
    </citation>
    <scope>NUCLEOTIDE SEQUENCE</scope>
    <source>
        <strain evidence="12">VTCC 930004</strain>
    </source>
</reference>
<feature type="region of interest" description="Disordered" evidence="10">
    <location>
        <begin position="1393"/>
        <end position="1460"/>
    </location>
</feature>
<evidence type="ECO:0000256" key="8">
    <source>
        <dbReference type="ARBA" id="ARBA00025053"/>
    </source>
</evidence>
<dbReference type="EMBL" id="JANBPK010001037">
    <property type="protein sequence ID" value="KAJ2927181.1"/>
    <property type="molecule type" value="Genomic_DNA"/>
</dbReference>
<comment type="similarity">
    <text evidence="2">Belongs to the RRP36 family.</text>
</comment>
<feature type="compositionally biased region" description="Low complexity" evidence="10">
    <location>
        <begin position="54"/>
        <end position="63"/>
    </location>
</feature>
<comment type="subcellular location">
    <subcellularLocation>
        <location evidence="1">Nucleus</location>
        <location evidence="1">Nucleolus</location>
    </subcellularLocation>
</comment>
<feature type="transmembrane region" description="Helical" evidence="11">
    <location>
        <begin position="315"/>
        <end position="333"/>
    </location>
</feature>
<comment type="caution">
    <text evidence="12">The sequence shown here is derived from an EMBL/GenBank/DDBJ whole genome shotgun (WGS) entry which is preliminary data.</text>
</comment>
<feature type="region of interest" description="Disordered" evidence="10">
    <location>
        <begin position="1"/>
        <end position="102"/>
    </location>
</feature>
<dbReference type="Proteomes" id="UP001140091">
    <property type="component" value="Unassembled WGS sequence"/>
</dbReference>
<accession>A0A9W8J296</accession>
<sequence>MAVKELIDLYESSPTSNPRRTLSTNPSSTSIATLVPTPARFLVRNGPITPGNASSSTSSTVTSGEPPASKSVEDAQAQEEDVTTLANRPSFPRNPTATRPSAIHFAEVDEKDKLLQHTYPPDAQHPYRNNRPRIVSTTTSSTALGSFSSTRSHIPIPATTIFARGAAPLHLPKLDNYIASLPKPEFLENDRGKEKDESKEPLPEDPAMFPPMERLAKSGLSLDDLESNNVKLPFWKNRKSILGSSINVMIGFLGSSALASFYSLQGLVNTVQVFALLLGTIVGSEGFRDKWRQIFLGTIPNVLALNFASTLAQSLLYLLVFIVITATLLFYFYRSTLHCDRYNTIEGLQQTETRGNQWGLVIVTFLLTVIYLPLSTMAVHVIVWSEELWPIPNPYKNANATFNADGLPVLEPLGPVEEFREPLDFCWTTTMKRNEVNYAAVIVILAVVAVGFLTFWFPIALRRVIRQSVPKVEKYNGLGRLRTEADMDAEYHRLLERDRNPFAFLYSGFRRGWATYESIYLFAKLSTLIIIAVIDPDNCLFRHASRTAIPIARQVLLLAATIGFFVAQCIFSPFLDPVNNASEWTSRINYVTTTTTALAITLNIPGKEIVDTYVLYSIYIVTYGLGFYFSAINLGIIQRLVKRLTRRIDFSEFFSLKKGGLVLTSSSGIDIFSPRLDISPSSVHTKRRIWQESVTTLLFTDEACRIPPEQQMTFSQARDAEYPPYLLDFKGTPGERHAENMKILREVGDLSYQKAVLLLHGPDYSWYQYLEKEIQKHYTGPDSYWRRPGEEEGTSVCKSHFGNSWWIPFPPTLVIRYDEGPLAVLRDIADLEAYIAQNSDPDIQRRRQVRMSLRALDGQRVVWPYEHRQRVGRTSWLNPRRNYAATTSMSYDVGVLRIKRKGFLKWEGLQFGSGFQVEIVYSKSVRVTGEVIGLNEDFDLTSPLAKFLEVNRQIIQGRAPYIESVLKSYRRFHRKECKWKNHVMSYRFLAHVYAQPRDPCGLPQSSIEGERDTRIRRLILNSEDVFSSMYERFTAVSRSEAATWWFIFWDDLWRRNHDTISGLKKHEADFNPHYKTSIAYTPLPRAALESFLTQRGLLHKKPKFMDCIHSGFLNKLYARLNDCVFRDSNRAIMFHMGHDRNELDMEDVDVLTQGNPSTLGTGGGTNHDGSWIRTRPTYRWEGLLTDPVRKKDWGKRKWFAKFGAWFGLTPLWRSGVPSKGLSLDVRLENGRYVLLDDSASSVNLSFKVGEAPGSTQVSHFLLTTSGSMVRRRSAKAAASSSNAAKNVTIVKKGRKTYEEPESSSSNEFEEGSSQDGLCNAGEYDDDSEVEKGDDDADAPRIVQWDDDDDLDYDQDGDEEEGDSIPVKPKASKLSDLEKNLKNLPLGTLRKAQSALYQAEVETEDEEDSDRDSNSDSESNAEDGAMGKKEKVEWTSKETRKKRSNKNAPMEVTSKKPVSRKRTVVEVPKIVARDPRFLPMAGDFKPETLRDHLKRARKLLSSSPRDQLEEREAEVERLERAVKRAESLVNKDRQDNIRQDALARAKRQEKEKRSEGKGNWWMKKSEKRELFNKARFEAIAAEGGGRAVKKAIEKKQKKMGQKEKRSRPYVKGEAFDQPSAPRKRFFTASSGEGRPNKKQRFS</sequence>
<evidence type="ECO:0000256" key="1">
    <source>
        <dbReference type="ARBA" id="ARBA00004604"/>
    </source>
</evidence>
<keyword evidence="7" id="KW-0687">Ribonucleoprotein</keyword>
<dbReference type="OrthoDB" id="10261361at2759"/>